<dbReference type="Pfam" id="PF15868">
    <property type="entry name" value="MBF2"/>
    <property type="match status" value="1"/>
</dbReference>
<sequence length="280" mass="30688">MAASVTARGNIEWGLSDEGNLAYHEIHEASAFPLIKKEELALARVSQGEEIEAVRVYDLKGDSTSVIQKGGLGENYVVVALESARGEGYRSRKYLEEGNSTETNLIYYDIHDKIGIPLMKRDEDIEVGTLGDETIRAVIIHDISIKGSGEMSIDRSGLYRDRLKIHLTAPVGDGYKFLVKVIDGITPKMALKFLLGTILLVYLSAPVVGNGDLTVGNPHGKRLLHHEIYRRKAVPFIKRVEEVEFTAPANATIQAVVVKDLKGNGESYIQRGAVGMKGVT</sequence>
<dbReference type="InterPro" id="IPR031734">
    <property type="entry name" value="MBF2"/>
</dbReference>
<feature type="non-terminal residue" evidence="1">
    <location>
        <position position="280"/>
    </location>
</feature>
<gene>
    <name evidence="1" type="ORF">IPOD504_LOCUS10510</name>
</gene>
<dbReference type="Proteomes" id="UP000837857">
    <property type="component" value="Chromosome 25"/>
</dbReference>
<protein>
    <submittedName>
        <fullName evidence="1">Uncharacterized protein</fullName>
    </submittedName>
</protein>
<reference evidence="1" key="1">
    <citation type="submission" date="2022-03" db="EMBL/GenBank/DDBJ databases">
        <authorList>
            <person name="Martin H S."/>
        </authorList>
    </citation>
    <scope>NUCLEOTIDE SEQUENCE</scope>
</reference>
<keyword evidence="2" id="KW-1185">Reference proteome</keyword>
<evidence type="ECO:0000313" key="2">
    <source>
        <dbReference type="Proteomes" id="UP000837857"/>
    </source>
</evidence>
<dbReference type="EMBL" id="OW152837">
    <property type="protein sequence ID" value="CAH2058250.1"/>
    <property type="molecule type" value="Genomic_DNA"/>
</dbReference>
<organism evidence="1 2">
    <name type="scientific">Iphiclides podalirius</name>
    <name type="common">scarce swallowtail</name>
    <dbReference type="NCBI Taxonomy" id="110791"/>
    <lineage>
        <taxon>Eukaryota</taxon>
        <taxon>Metazoa</taxon>
        <taxon>Ecdysozoa</taxon>
        <taxon>Arthropoda</taxon>
        <taxon>Hexapoda</taxon>
        <taxon>Insecta</taxon>
        <taxon>Pterygota</taxon>
        <taxon>Neoptera</taxon>
        <taxon>Endopterygota</taxon>
        <taxon>Lepidoptera</taxon>
        <taxon>Glossata</taxon>
        <taxon>Ditrysia</taxon>
        <taxon>Papilionoidea</taxon>
        <taxon>Papilionidae</taxon>
        <taxon>Papilioninae</taxon>
        <taxon>Iphiclides</taxon>
    </lineage>
</organism>
<name>A0ABN8IL78_9NEOP</name>
<evidence type="ECO:0000313" key="1">
    <source>
        <dbReference type="EMBL" id="CAH2058250.1"/>
    </source>
</evidence>
<accession>A0ABN8IL78</accession>
<proteinExistence type="predicted"/>